<dbReference type="EMBL" id="LUEZ02000110">
    <property type="protein sequence ID" value="RDB17558.1"/>
    <property type="molecule type" value="Genomic_DNA"/>
</dbReference>
<dbReference type="SUPFAM" id="SSF103243">
    <property type="entry name" value="KA1-like"/>
    <property type="match status" value="1"/>
</dbReference>
<feature type="domain" description="KA1" evidence="10">
    <location>
        <begin position="125"/>
        <end position="175"/>
    </location>
</feature>
<organism evidence="11 12">
    <name type="scientific">Hypsizygus marmoreus</name>
    <name type="common">White beech mushroom</name>
    <name type="synonym">Agaricus marmoreus</name>
    <dbReference type="NCBI Taxonomy" id="39966"/>
    <lineage>
        <taxon>Eukaryota</taxon>
        <taxon>Fungi</taxon>
        <taxon>Dikarya</taxon>
        <taxon>Basidiomycota</taxon>
        <taxon>Agaricomycotina</taxon>
        <taxon>Agaricomycetes</taxon>
        <taxon>Agaricomycetidae</taxon>
        <taxon>Agaricales</taxon>
        <taxon>Tricholomatineae</taxon>
        <taxon>Lyophyllaceae</taxon>
        <taxon>Hypsizygus</taxon>
    </lineage>
</organism>
<sequence>MNTSPILLGSTLAIHRGAIDQTTITTQPPPDVMQRVRGALESMGIEVHVESEYKYRCIRPGRRSSPSTVDKDEDKDEDSSIDSDDIDQGRTDATPEEEPTTPKAVASPLPSQTSTETEIAYGPRPSDPSDEVRFSVELTRLSGLADTYSLDIRRLKGGLRGYKFVYDQLRELANLQR</sequence>
<comment type="catalytic activity">
    <reaction evidence="8">
        <text>L-seryl-[protein] + ATP = O-phospho-L-seryl-[protein] + ADP + H(+)</text>
        <dbReference type="Rhea" id="RHEA:17989"/>
        <dbReference type="Rhea" id="RHEA-COMP:9863"/>
        <dbReference type="Rhea" id="RHEA-COMP:11604"/>
        <dbReference type="ChEBI" id="CHEBI:15378"/>
        <dbReference type="ChEBI" id="CHEBI:29999"/>
        <dbReference type="ChEBI" id="CHEBI:30616"/>
        <dbReference type="ChEBI" id="CHEBI:83421"/>
        <dbReference type="ChEBI" id="CHEBI:456216"/>
        <dbReference type="EC" id="2.7.11.1"/>
    </reaction>
</comment>
<keyword evidence="3" id="KW-0808">Transferase</keyword>
<dbReference type="PROSITE" id="PS50032">
    <property type="entry name" value="KA1"/>
    <property type="match status" value="1"/>
</dbReference>
<comment type="catalytic activity">
    <reaction evidence="7">
        <text>L-threonyl-[protein] + ATP = O-phospho-L-threonyl-[protein] + ADP + H(+)</text>
        <dbReference type="Rhea" id="RHEA:46608"/>
        <dbReference type="Rhea" id="RHEA-COMP:11060"/>
        <dbReference type="Rhea" id="RHEA-COMP:11605"/>
        <dbReference type="ChEBI" id="CHEBI:15378"/>
        <dbReference type="ChEBI" id="CHEBI:30013"/>
        <dbReference type="ChEBI" id="CHEBI:30616"/>
        <dbReference type="ChEBI" id="CHEBI:61977"/>
        <dbReference type="ChEBI" id="CHEBI:456216"/>
        <dbReference type="EC" id="2.7.11.1"/>
    </reaction>
</comment>
<accession>A0A369J6I3</accession>
<dbReference type="GO" id="GO:0004674">
    <property type="term" value="F:protein serine/threonine kinase activity"/>
    <property type="evidence" value="ECO:0007669"/>
    <property type="project" value="UniProtKB-KW"/>
</dbReference>
<dbReference type="AlphaFoldDB" id="A0A369J6I3"/>
<dbReference type="Gene3D" id="3.30.310.80">
    <property type="entry name" value="Kinase associated domain 1, KA1"/>
    <property type="match status" value="1"/>
</dbReference>
<evidence type="ECO:0000256" key="4">
    <source>
        <dbReference type="ARBA" id="ARBA00022741"/>
    </source>
</evidence>
<dbReference type="Pfam" id="PF02149">
    <property type="entry name" value="KA1"/>
    <property type="match status" value="1"/>
</dbReference>
<evidence type="ECO:0000256" key="6">
    <source>
        <dbReference type="ARBA" id="ARBA00022840"/>
    </source>
</evidence>
<comment type="caution">
    <text evidence="11">The sequence shown here is derived from an EMBL/GenBank/DDBJ whole genome shotgun (WGS) entry which is preliminary data.</text>
</comment>
<keyword evidence="6" id="KW-0067">ATP-binding</keyword>
<evidence type="ECO:0000256" key="2">
    <source>
        <dbReference type="ARBA" id="ARBA00022527"/>
    </source>
</evidence>
<gene>
    <name evidence="11" type="ORF">Hypma_001009</name>
</gene>
<evidence type="ECO:0000256" key="3">
    <source>
        <dbReference type="ARBA" id="ARBA00022679"/>
    </source>
</evidence>
<dbReference type="Proteomes" id="UP000076154">
    <property type="component" value="Unassembled WGS sequence"/>
</dbReference>
<feature type="region of interest" description="Disordered" evidence="9">
    <location>
        <begin position="60"/>
        <end position="132"/>
    </location>
</feature>
<evidence type="ECO:0000256" key="9">
    <source>
        <dbReference type="SAM" id="MobiDB-lite"/>
    </source>
</evidence>
<dbReference type="OrthoDB" id="193931at2759"/>
<dbReference type="InterPro" id="IPR001772">
    <property type="entry name" value="KA1_dom"/>
</dbReference>
<keyword evidence="4" id="KW-0547">Nucleotide-binding</keyword>
<name>A0A369J6I3_HYPMA</name>
<keyword evidence="2" id="KW-0723">Serine/threonine-protein kinase</keyword>
<dbReference type="EC" id="2.7.11.1" evidence="1"/>
<keyword evidence="5" id="KW-0418">Kinase</keyword>
<evidence type="ECO:0000256" key="8">
    <source>
        <dbReference type="ARBA" id="ARBA00048679"/>
    </source>
</evidence>
<feature type="compositionally biased region" description="Acidic residues" evidence="9">
    <location>
        <begin position="71"/>
        <end position="86"/>
    </location>
</feature>
<evidence type="ECO:0000256" key="7">
    <source>
        <dbReference type="ARBA" id="ARBA00047899"/>
    </source>
</evidence>
<reference evidence="11" key="1">
    <citation type="submission" date="2018-04" db="EMBL/GenBank/DDBJ databases">
        <title>Whole genome sequencing of Hypsizygus marmoreus.</title>
        <authorList>
            <person name="Choi I.-G."/>
            <person name="Min B."/>
            <person name="Kim J.-G."/>
            <person name="Kim S."/>
            <person name="Oh Y.-L."/>
            <person name="Kong W.-S."/>
            <person name="Park H."/>
            <person name="Jeong J."/>
            <person name="Song E.-S."/>
        </authorList>
    </citation>
    <scope>NUCLEOTIDE SEQUENCE [LARGE SCALE GENOMIC DNA]</scope>
    <source>
        <strain evidence="11">51987-8</strain>
    </source>
</reference>
<evidence type="ECO:0000313" key="11">
    <source>
        <dbReference type="EMBL" id="RDB17558.1"/>
    </source>
</evidence>
<proteinExistence type="predicted"/>
<protein>
    <recommendedName>
        <fullName evidence="1">non-specific serine/threonine protein kinase</fullName>
        <ecNumber evidence="1">2.7.11.1</ecNumber>
    </recommendedName>
</protein>
<dbReference type="STRING" id="39966.A0A369J6I3"/>
<keyword evidence="12" id="KW-1185">Reference proteome</keyword>
<dbReference type="GO" id="GO:0005524">
    <property type="term" value="F:ATP binding"/>
    <property type="evidence" value="ECO:0007669"/>
    <property type="project" value="UniProtKB-KW"/>
</dbReference>
<evidence type="ECO:0000259" key="10">
    <source>
        <dbReference type="PROSITE" id="PS50032"/>
    </source>
</evidence>
<dbReference type="InterPro" id="IPR028375">
    <property type="entry name" value="KA1/Ssp2_C"/>
</dbReference>
<evidence type="ECO:0000256" key="1">
    <source>
        <dbReference type="ARBA" id="ARBA00012513"/>
    </source>
</evidence>
<dbReference type="InParanoid" id="A0A369J6I3"/>
<evidence type="ECO:0000313" key="12">
    <source>
        <dbReference type="Proteomes" id="UP000076154"/>
    </source>
</evidence>
<evidence type="ECO:0000256" key="5">
    <source>
        <dbReference type="ARBA" id="ARBA00022777"/>
    </source>
</evidence>